<proteinExistence type="predicted"/>
<dbReference type="Gene3D" id="3.40.50.300">
    <property type="entry name" value="P-loop containing nucleotide triphosphate hydrolases"/>
    <property type="match status" value="1"/>
</dbReference>
<dbReference type="PANTHER" id="PTHR10887">
    <property type="entry name" value="DNA2/NAM7 HELICASE FAMILY"/>
    <property type="match status" value="1"/>
</dbReference>
<protein>
    <recommendedName>
        <fullName evidence="1">DNA2/NAM7 helicase helicase domain-containing protein</fullName>
    </recommendedName>
</protein>
<dbReference type="InterPro" id="IPR027417">
    <property type="entry name" value="P-loop_NTPase"/>
</dbReference>
<organism evidence="2">
    <name type="scientific">marine metagenome</name>
    <dbReference type="NCBI Taxonomy" id="408172"/>
    <lineage>
        <taxon>unclassified sequences</taxon>
        <taxon>metagenomes</taxon>
        <taxon>ecological metagenomes</taxon>
    </lineage>
</organism>
<evidence type="ECO:0000313" key="2">
    <source>
        <dbReference type="EMBL" id="SVD80819.1"/>
    </source>
</evidence>
<dbReference type="InterPro" id="IPR045055">
    <property type="entry name" value="DNA2/NAM7-like"/>
</dbReference>
<reference evidence="2" key="1">
    <citation type="submission" date="2018-05" db="EMBL/GenBank/DDBJ databases">
        <authorList>
            <person name="Lanie J.A."/>
            <person name="Ng W.-L."/>
            <person name="Kazmierczak K.M."/>
            <person name="Andrzejewski T.M."/>
            <person name="Davidsen T.M."/>
            <person name="Wayne K.J."/>
            <person name="Tettelin H."/>
            <person name="Glass J.I."/>
            <person name="Rusch D."/>
            <person name="Podicherti R."/>
            <person name="Tsui H.-C.T."/>
            <person name="Winkler M.E."/>
        </authorList>
    </citation>
    <scope>NUCLEOTIDE SEQUENCE</scope>
</reference>
<feature type="non-terminal residue" evidence="2">
    <location>
        <position position="1"/>
    </location>
</feature>
<feature type="non-terminal residue" evidence="2">
    <location>
        <position position="264"/>
    </location>
</feature>
<gene>
    <name evidence="2" type="ORF">METZ01_LOCUS433673</name>
</gene>
<dbReference type="SUPFAM" id="SSF52540">
    <property type="entry name" value="P-loop containing nucleoside triphosphate hydrolases"/>
    <property type="match status" value="1"/>
</dbReference>
<evidence type="ECO:0000259" key="1">
    <source>
        <dbReference type="Pfam" id="PF13086"/>
    </source>
</evidence>
<dbReference type="EMBL" id="UINC01174609">
    <property type="protein sequence ID" value="SVD80819.1"/>
    <property type="molecule type" value="Genomic_DNA"/>
</dbReference>
<sequence length="264" mass="30212">DIQPGKSVGEITYRTRTHNRLEEGNKVILESNLISSSLNKRKRAIEDIINERSAIPNLAQYFDPNEKCSPSEKTIEQTTDEELDEYTENGFELNESQRESFKKLYCSGPLGLLQGPPGTGKTSFIGAFIHYSIRKGAKRVLLVSQSHEAVNGAAETVRDIFDKKNQNVSIVRFGDFNNISIPLEDVHEMALQDHYRELFRAEIKQRIKHASESLNFEDEFIDLSIEFELSFSRSVKAFLSISNDMESQYTKNEKQEETLKSHKQ</sequence>
<feature type="domain" description="DNA2/NAM7 helicase helicase" evidence="1">
    <location>
        <begin position="92"/>
        <end position="258"/>
    </location>
</feature>
<dbReference type="AlphaFoldDB" id="A0A382YCV0"/>
<dbReference type="InterPro" id="IPR041677">
    <property type="entry name" value="DNA2/NAM7_AAA_11"/>
</dbReference>
<name>A0A382YCV0_9ZZZZ</name>
<accession>A0A382YCV0</accession>
<dbReference type="GO" id="GO:0004386">
    <property type="term" value="F:helicase activity"/>
    <property type="evidence" value="ECO:0007669"/>
    <property type="project" value="InterPro"/>
</dbReference>
<dbReference type="PANTHER" id="PTHR10887:SF495">
    <property type="entry name" value="HELICASE SENATAXIN ISOFORM X1-RELATED"/>
    <property type="match status" value="1"/>
</dbReference>
<dbReference type="Pfam" id="PF13086">
    <property type="entry name" value="AAA_11"/>
    <property type="match status" value="1"/>
</dbReference>